<dbReference type="PANTHER" id="PTHR24421:SF63">
    <property type="entry name" value="SENSOR HISTIDINE KINASE DESK"/>
    <property type="match status" value="1"/>
</dbReference>
<dbReference type="Pfam" id="PF07730">
    <property type="entry name" value="HisKA_3"/>
    <property type="match status" value="1"/>
</dbReference>
<dbReference type="Gene3D" id="3.30.565.10">
    <property type="entry name" value="Histidine kinase-like ATPase, C-terminal domain"/>
    <property type="match status" value="1"/>
</dbReference>
<proteinExistence type="predicted"/>
<dbReference type="InterPro" id="IPR036890">
    <property type="entry name" value="HATPase_C_sf"/>
</dbReference>
<keyword evidence="3" id="KW-0902">Two-component regulatory system</keyword>
<feature type="transmembrane region" description="Helical" evidence="4">
    <location>
        <begin position="15"/>
        <end position="33"/>
    </location>
</feature>
<evidence type="ECO:0000256" key="4">
    <source>
        <dbReference type="SAM" id="Phobius"/>
    </source>
</evidence>
<evidence type="ECO:0000259" key="5">
    <source>
        <dbReference type="Pfam" id="PF07730"/>
    </source>
</evidence>
<feature type="transmembrane region" description="Helical" evidence="4">
    <location>
        <begin position="134"/>
        <end position="152"/>
    </location>
</feature>
<dbReference type="GO" id="GO:0016020">
    <property type="term" value="C:membrane"/>
    <property type="evidence" value="ECO:0007669"/>
    <property type="project" value="InterPro"/>
</dbReference>
<keyword evidence="4" id="KW-0472">Membrane</keyword>
<keyword evidence="1" id="KW-0808">Transferase</keyword>
<evidence type="ECO:0000313" key="6">
    <source>
        <dbReference type="EMBL" id="HEA15695.1"/>
    </source>
</evidence>
<feature type="transmembrane region" description="Helical" evidence="4">
    <location>
        <begin position="73"/>
        <end position="98"/>
    </location>
</feature>
<organism evidence="6">
    <name type="scientific">Pseudoalteromonas prydzensis</name>
    <dbReference type="NCBI Taxonomy" id="182141"/>
    <lineage>
        <taxon>Bacteria</taxon>
        <taxon>Pseudomonadati</taxon>
        <taxon>Pseudomonadota</taxon>
        <taxon>Gammaproteobacteria</taxon>
        <taxon>Alteromonadales</taxon>
        <taxon>Pseudoalteromonadaceae</taxon>
        <taxon>Pseudoalteromonas</taxon>
    </lineage>
</organism>
<name>A0A7V1GDB5_9GAMM</name>
<protein>
    <submittedName>
        <fullName evidence="6">Sensor histidine kinase</fullName>
    </submittedName>
</protein>
<evidence type="ECO:0000256" key="2">
    <source>
        <dbReference type="ARBA" id="ARBA00022777"/>
    </source>
</evidence>
<dbReference type="AlphaFoldDB" id="A0A7V1GDB5"/>
<dbReference type="InterPro" id="IPR011712">
    <property type="entry name" value="Sig_transdc_His_kin_sub3_dim/P"/>
</dbReference>
<evidence type="ECO:0000256" key="1">
    <source>
        <dbReference type="ARBA" id="ARBA00022679"/>
    </source>
</evidence>
<dbReference type="Proteomes" id="UP000886188">
    <property type="component" value="Unassembled WGS sequence"/>
</dbReference>
<dbReference type="PANTHER" id="PTHR24421">
    <property type="entry name" value="NITRATE/NITRITE SENSOR PROTEIN NARX-RELATED"/>
    <property type="match status" value="1"/>
</dbReference>
<dbReference type="InterPro" id="IPR050482">
    <property type="entry name" value="Sensor_HK_TwoCompSys"/>
</dbReference>
<dbReference type="Gene3D" id="1.20.5.1930">
    <property type="match status" value="1"/>
</dbReference>
<dbReference type="CDD" id="cd16917">
    <property type="entry name" value="HATPase_UhpB-NarQ-NarX-like"/>
    <property type="match status" value="1"/>
</dbReference>
<feature type="domain" description="Signal transduction histidine kinase subgroup 3 dimerisation and phosphoacceptor" evidence="5">
    <location>
        <begin position="178"/>
        <end position="243"/>
    </location>
</feature>
<gene>
    <name evidence="6" type="ORF">ENH88_04450</name>
</gene>
<sequence>MSSLHTVAKQIDKGFWKYGHLIFTGFYLLPLIIDFENFTAKQVTMSLVFYCAFVLLYIKAINCDSTKVTTLFVGLLIICFSATFFTSGTPTLFGFAAYVAGFSYNKEQRVYAALAIILAVLSSAYISGLAKLEYFLAVALILCAALFSYGIAAKREQIHKSREQQSAKQLEQIAAIAERERIARDLHDILGHSLSSIALKAELASKLNHAQRYSQANSEIDQVAELARQLLSDVRSAVSDLKQLNLTSQISQLKQRLIEHGFEADFNVKLTALPAKVEGIAGLIIKEAVTNLLRHSSTKTCIVSITQNQQQLIINVIDNSPCSSIKPGNGLNGIKERVEQLDGKATFSCENNFSLTVMLPLTARDLQ</sequence>
<comment type="caution">
    <text evidence="6">The sequence shown here is derived from an EMBL/GenBank/DDBJ whole genome shotgun (WGS) entry which is preliminary data.</text>
</comment>
<feature type="transmembrane region" description="Helical" evidence="4">
    <location>
        <begin position="45"/>
        <end position="61"/>
    </location>
</feature>
<accession>A0A7V1GDB5</accession>
<keyword evidence="4" id="KW-1133">Transmembrane helix</keyword>
<reference evidence="6" key="1">
    <citation type="journal article" date="2020" name="mSystems">
        <title>Genome- and Community-Level Interaction Insights into Carbon Utilization and Element Cycling Functions of Hydrothermarchaeota in Hydrothermal Sediment.</title>
        <authorList>
            <person name="Zhou Z."/>
            <person name="Liu Y."/>
            <person name="Xu W."/>
            <person name="Pan J."/>
            <person name="Luo Z.H."/>
            <person name="Li M."/>
        </authorList>
    </citation>
    <scope>NUCLEOTIDE SEQUENCE [LARGE SCALE GENOMIC DNA]</scope>
    <source>
        <strain evidence="6">HyVt-346</strain>
    </source>
</reference>
<dbReference type="GO" id="GO:0000155">
    <property type="term" value="F:phosphorelay sensor kinase activity"/>
    <property type="evidence" value="ECO:0007669"/>
    <property type="project" value="InterPro"/>
</dbReference>
<keyword evidence="2 6" id="KW-0418">Kinase</keyword>
<dbReference type="SUPFAM" id="SSF55874">
    <property type="entry name" value="ATPase domain of HSP90 chaperone/DNA topoisomerase II/histidine kinase"/>
    <property type="match status" value="1"/>
</dbReference>
<evidence type="ECO:0000256" key="3">
    <source>
        <dbReference type="ARBA" id="ARBA00023012"/>
    </source>
</evidence>
<feature type="transmembrane region" description="Helical" evidence="4">
    <location>
        <begin position="110"/>
        <end position="128"/>
    </location>
</feature>
<keyword evidence="4" id="KW-0812">Transmembrane</keyword>
<dbReference type="EMBL" id="DRGM01000049">
    <property type="protein sequence ID" value="HEA15695.1"/>
    <property type="molecule type" value="Genomic_DNA"/>
</dbReference>
<dbReference type="RefSeq" id="WP_304179939.1">
    <property type="nucleotide sequence ID" value="NZ_DRGM01000049.1"/>
</dbReference>
<dbReference type="GO" id="GO:0046983">
    <property type="term" value="F:protein dimerization activity"/>
    <property type="evidence" value="ECO:0007669"/>
    <property type="project" value="InterPro"/>
</dbReference>